<dbReference type="EMBL" id="KQ257469">
    <property type="protein sequence ID" value="KNC96317.1"/>
    <property type="molecule type" value="Genomic_DNA"/>
</dbReference>
<gene>
    <name evidence="1" type="ORF">SPPG_09524</name>
</gene>
<dbReference type="Proteomes" id="UP000053201">
    <property type="component" value="Unassembled WGS sequence"/>
</dbReference>
<dbReference type="GeneID" id="27692649"/>
<keyword evidence="2" id="KW-1185">Reference proteome</keyword>
<dbReference type="AlphaFoldDB" id="A0A0L0H518"/>
<protein>
    <submittedName>
        <fullName evidence="1">Uncharacterized protein</fullName>
    </submittedName>
</protein>
<evidence type="ECO:0000313" key="2">
    <source>
        <dbReference type="Proteomes" id="UP000053201"/>
    </source>
</evidence>
<reference evidence="1 2" key="1">
    <citation type="submission" date="2009-08" db="EMBL/GenBank/DDBJ databases">
        <title>The Genome Sequence of Spizellomyces punctatus strain DAOM BR117.</title>
        <authorList>
            <consortium name="The Broad Institute Genome Sequencing Platform"/>
            <person name="Russ C."/>
            <person name="Cuomo C."/>
            <person name="Shea T."/>
            <person name="Young S.K."/>
            <person name="Zeng Q."/>
            <person name="Koehrsen M."/>
            <person name="Haas B."/>
            <person name="Borodovsky M."/>
            <person name="Guigo R."/>
            <person name="Alvarado L."/>
            <person name="Berlin A."/>
            <person name="Bochicchio J."/>
            <person name="Borenstein D."/>
            <person name="Chapman S."/>
            <person name="Chen Z."/>
            <person name="Engels R."/>
            <person name="Freedman E."/>
            <person name="Gellesch M."/>
            <person name="Goldberg J."/>
            <person name="Griggs A."/>
            <person name="Gujja S."/>
            <person name="Heiman D."/>
            <person name="Hepburn T."/>
            <person name="Howarth C."/>
            <person name="Jen D."/>
            <person name="Larson L."/>
            <person name="Lewis B."/>
            <person name="Mehta T."/>
            <person name="Park D."/>
            <person name="Pearson M."/>
            <person name="Roberts A."/>
            <person name="Saif S."/>
            <person name="Shenoy N."/>
            <person name="Sisk P."/>
            <person name="Stolte C."/>
            <person name="Sykes S."/>
            <person name="Thomson T."/>
            <person name="Walk T."/>
            <person name="White J."/>
            <person name="Yandava C."/>
            <person name="Burger G."/>
            <person name="Gray M.W."/>
            <person name="Holland P.W.H."/>
            <person name="King N."/>
            <person name="Lang F.B.F."/>
            <person name="Roger A.J."/>
            <person name="Ruiz-Trillo I."/>
            <person name="Lander E."/>
            <person name="Nusbaum C."/>
        </authorList>
    </citation>
    <scope>NUCLEOTIDE SEQUENCE [LARGE SCALE GENOMIC DNA]</scope>
    <source>
        <strain evidence="1 2">DAOM BR117</strain>
    </source>
</reference>
<proteinExistence type="predicted"/>
<dbReference type="VEuPathDB" id="FungiDB:SPPG_09524"/>
<accession>A0A0L0H518</accession>
<name>A0A0L0H518_SPIPD</name>
<sequence length="233" mass="26964">MHSLQLLSSCSSCTWIYARCLLHIKVFNVSDCTTRSCMRSCESWSWSFPYSLLLQQSPAQVLHIQVLRHAPLHVQLFRRRVDHVLRRTLFTQNPRDRINCQHALNWSPHVAGLSEVGDSCWADPSEVASRCRHRWLDVFNRPFLIPKAVIWTMIFGEGGPEEPSQVIFQFQEALQPLGYRWISHLSVRDIDHLIAGHESTGRIKPSSLHKNRFVRENALDRLLHVVVDDVVVL</sequence>
<dbReference type="RefSeq" id="XP_016604357.1">
    <property type="nucleotide sequence ID" value="XM_016757696.1"/>
</dbReference>
<organism evidence="1 2">
    <name type="scientific">Spizellomyces punctatus (strain DAOM BR117)</name>
    <dbReference type="NCBI Taxonomy" id="645134"/>
    <lineage>
        <taxon>Eukaryota</taxon>
        <taxon>Fungi</taxon>
        <taxon>Fungi incertae sedis</taxon>
        <taxon>Chytridiomycota</taxon>
        <taxon>Chytridiomycota incertae sedis</taxon>
        <taxon>Chytridiomycetes</taxon>
        <taxon>Spizellomycetales</taxon>
        <taxon>Spizellomycetaceae</taxon>
        <taxon>Spizellomyces</taxon>
    </lineage>
</organism>
<evidence type="ECO:0000313" key="1">
    <source>
        <dbReference type="EMBL" id="KNC96317.1"/>
    </source>
</evidence>
<dbReference type="InParanoid" id="A0A0L0H518"/>